<feature type="compositionally biased region" description="Polar residues" evidence="1">
    <location>
        <begin position="1"/>
        <end position="12"/>
    </location>
</feature>
<accession>A0AAJ0CBX6</accession>
<protein>
    <submittedName>
        <fullName evidence="2">Uncharacterized protein</fullName>
    </submittedName>
</protein>
<feature type="compositionally biased region" description="Acidic residues" evidence="1">
    <location>
        <begin position="382"/>
        <end position="391"/>
    </location>
</feature>
<feature type="compositionally biased region" description="Polar residues" evidence="1">
    <location>
        <begin position="237"/>
        <end position="246"/>
    </location>
</feature>
<gene>
    <name evidence="2" type="ORF">QQS21_012225</name>
</gene>
<evidence type="ECO:0000313" key="2">
    <source>
        <dbReference type="EMBL" id="KAK2590095.1"/>
    </source>
</evidence>
<proteinExistence type="predicted"/>
<dbReference type="Proteomes" id="UP001251528">
    <property type="component" value="Unassembled WGS sequence"/>
</dbReference>
<feature type="compositionally biased region" description="Basic and acidic residues" evidence="1">
    <location>
        <begin position="124"/>
        <end position="134"/>
    </location>
</feature>
<feature type="compositionally biased region" description="Polar residues" evidence="1">
    <location>
        <begin position="48"/>
        <end position="60"/>
    </location>
</feature>
<feature type="compositionally biased region" description="Acidic residues" evidence="1">
    <location>
        <begin position="135"/>
        <end position="150"/>
    </location>
</feature>
<organism evidence="2 3">
    <name type="scientific">Conoideocrella luteorostrata</name>
    <dbReference type="NCBI Taxonomy" id="1105319"/>
    <lineage>
        <taxon>Eukaryota</taxon>
        <taxon>Fungi</taxon>
        <taxon>Dikarya</taxon>
        <taxon>Ascomycota</taxon>
        <taxon>Pezizomycotina</taxon>
        <taxon>Sordariomycetes</taxon>
        <taxon>Hypocreomycetidae</taxon>
        <taxon>Hypocreales</taxon>
        <taxon>Clavicipitaceae</taxon>
        <taxon>Conoideocrella</taxon>
    </lineage>
</organism>
<sequence length="391" mass="43721">MRSPSPKIQSDTSDQKDSPCINEVNHFRNDHSFRSTGSDNISRDLGHQQASAPDGQQHQTLSRHRLKNISSSCMPRNSSFAAGLGYNQRRSTELTNSGKFPLEARRTSNSPTSSEVEDEEEEKEKEKEKEKEEKEKDEDKDEDKDENENEDGNKYAHDEKTMATWGSPRSRRPPSTDSQAVGDDVLSLSQDLPSDVDSQELLDFLHEFEDERRDHNRTKAGNAVTQRVHDSHDKSALLSQHPNNEMKQMELQGINRQDAQSPQLIKSDSVASDTAQHPPSSLSYLHLDLAAASPSPIDDLGRTRHHEPLGQAPYVSAEDSSMVSLAVGPPGSPPELRYRQPQLFIGRLASSKDLPPSQMRAAQKTKKSNRPDIRALPNYDPNCDEDPIEDA</sequence>
<evidence type="ECO:0000256" key="1">
    <source>
        <dbReference type="SAM" id="MobiDB-lite"/>
    </source>
</evidence>
<name>A0AAJ0CBX6_9HYPO</name>
<dbReference type="EMBL" id="JASWJB010000488">
    <property type="protein sequence ID" value="KAK2590095.1"/>
    <property type="molecule type" value="Genomic_DNA"/>
</dbReference>
<comment type="caution">
    <text evidence="2">The sequence shown here is derived from an EMBL/GenBank/DDBJ whole genome shotgun (WGS) entry which is preliminary data.</text>
</comment>
<reference evidence="2" key="1">
    <citation type="submission" date="2023-06" db="EMBL/GenBank/DDBJ databases">
        <title>Conoideocrella luteorostrata (Hypocreales: Clavicipitaceae), a potential biocontrol fungus for elongate hemlock scale in United States Christmas tree production areas.</title>
        <authorList>
            <person name="Barrett H."/>
            <person name="Lovett B."/>
            <person name="Macias A.M."/>
            <person name="Stajich J.E."/>
            <person name="Kasson M.T."/>
        </authorList>
    </citation>
    <scope>NUCLEOTIDE SEQUENCE</scope>
    <source>
        <strain evidence="2">ARSEF 14590</strain>
    </source>
</reference>
<feature type="compositionally biased region" description="Basic and acidic residues" evidence="1">
    <location>
        <begin position="299"/>
        <end position="308"/>
    </location>
</feature>
<dbReference type="AlphaFoldDB" id="A0AAJ0CBX6"/>
<keyword evidence="3" id="KW-1185">Reference proteome</keyword>
<feature type="compositionally biased region" description="Polar residues" evidence="1">
    <location>
        <begin position="68"/>
        <end position="80"/>
    </location>
</feature>
<feature type="compositionally biased region" description="Basic and acidic residues" evidence="1">
    <location>
        <begin position="151"/>
        <end position="161"/>
    </location>
</feature>
<evidence type="ECO:0000313" key="3">
    <source>
        <dbReference type="Proteomes" id="UP001251528"/>
    </source>
</evidence>
<feature type="compositionally biased region" description="Polar residues" evidence="1">
    <location>
        <begin position="254"/>
        <end position="283"/>
    </location>
</feature>
<feature type="region of interest" description="Disordered" evidence="1">
    <location>
        <begin position="209"/>
        <end position="391"/>
    </location>
</feature>
<feature type="region of interest" description="Disordered" evidence="1">
    <location>
        <begin position="1"/>
        <end position="196"/>
    </location>
</feature>